<name>A0A8J7UKL0_9HYPH</name>
<evidence type="ECO:0000256" key="12">
    <source>
        <dbReference type="ARBA" id="ARBA00022989"/>
    </source>
</evidence>
<keyword evidence="12 14" id="KW-1133">Transmembrane helix</keyword>
<reference evidence="16" key="1">
    <citation type="submission" date="2021-03" db="EMBL/GenBank/DDBJ databases">
        <title>Genome sequencing and assembly of Tianweitania sediminis.</title>
        <authorList>
            <person name="Chhetri G."/>
        </authorList>
    </citation>
    <scope>NUCLEOTIDE SEQUENCE</scope>
    <source>
        <strain evidence="16">Z8</strain>
    </source>
</reference>
<dbReference type="GO" id="GO:0005524">
    <property type="term" value="F:ATP binding"/>
    <property type="evidence" value="ECO:0007669"/>
    <property type="project" value="UniProtKB-KW"/>
</dbReference>
<keyword evidence="17" id="KW-1185">Reference proteome</keyword>
<keyword evidence="11" id="KW-1278">Translocase</keyword>
<evidence type="ECO:0000256" key="4">
    <source>
        <dbReference type="ARBA" id="ARBA00022448"/>
    </source>
</evidence>
<feature type="transmembrane region" description="Helical" evidence="14">
    <location>
        <begin position="548"/>
        <end position="572"/>
    </location>
</feature>
<dbReference type="EMBL" id="JAGIYY010000005">
    <property type="protein sequence ID" value="MBP0439995.1"/>
    <property type="molecule type" value="Genomic_DNA"/>
</dbReference>
<dbReference type="InterPro" id="IPR027417">
    <property type="entry name" value="P-loop_NTPase"/>
</dbReference>
<dbReference type="CDD" id="cd03215">
    <property type="entry name" value="ABC_Carb_Monos_II"/>
    <property type="match status" value="1"/>
</dbReference>
<evidence type="ECO:0000256" key="7">
    <source>
        <dbReference type="ARBA" id="ARBA00022692"/>
    </source>
</evidence>
<dbReference type="AlphaFoldDB" id="A0A8J7UKL0"/>
<keyword evidence="4" id="KW-0813">Transport</keyword>
<dbReference type="Proteomes" id="UP000666240">
    <property type="component" value="Unassembled WGS sequence"/>
</dbReference>
<dbReference type="InterPro" id="IPR003593">
    <property type="entry name" value="AAA+_ATPase"/>
</dbReference>
<feature type="transmembrane region" description="Helical" evidence="14">
    <location>
        <begin position="747"/>
        <end position="767"/>
    </location>
</feature>
<feature type="transmembrane region" description="Helical" evidence="14">
    <location>
        <begin position="649"/>
        <end position="675"/>
    </location>
</feature>
<dbReference type="InterPro" id="IPR017871">
    <property type="entry name" value="ABC_transporter-like_CS"/>
</dbReference>
<evidence type="ECO:0000259" key="15">
    <source>
        <dbReference type="PROSITE" id="PS50893"/>
    </source>
</evidence>
<keyword evidence="13 14" id="KW-0472">Membrane</keyword>
<dbReference type="PROSITE" id="PS50893">
    <property type="entry name" value="ABC_TRANSPORTER_2"/>
    <property type="match status" value="2"/>
</dbReference>
<evidence type="ECO:0000256" key="8">
    <source>
        <dbReference type="ARBA" id="ARBA00022737"/>
    </source>
</evidence>
<proteinExistence type="inferred from homology"/>
<evidence type="ECO:0000313" key="16">
    <source>
        <dbReference type="EMBL" id="MBP0439995.1"/>
    </source>
</evidence>
<evidence type="ECO:0000313" key="17">
    <source>
        <dbReference type="Proteomes" id="UP000666240"/>
    </source>
</evidence>
<dbReference type="PROSITE" id="PS00211">
    <property type="entry name" value="ABC_TRANSPORTER_1"/>
    <property type="match status" value="1"/>
</dbReference>
<comment type="similarity">
    <text evidence="3">Belongs to the ABC transporter superfamily.</text>
</comment>
<dbReference type="Pfam" id="PF02653">
    <property type="entry name" value="BPD_transp_2"/>
    <property type="match status" value="1"/>
</dbReference>
<dbReference type="InterPro" id="IPR003439">
    <property type="entry name" value="ABC_transporter-like_ATP-bd"/>
</dbReference>
<dbReference type="SUPFAM" id="SSF52540">
    <property type="entry name" value="P-loop containing nucleoside triphosphate hydrolases"/>
    <property type="match status" value="2"/>
</dbReference>
<dbReference type="CDD" id="cd03216">
    <property type="entry name" value="ABC_Carb_Monos_I"/>
    <property type="match status" value="1"/>
</dbReference>
<feature type="transmembrane region" description="Helical" evidence="14">
    <location>
        <begin position="830"/>
        <end position="848"/>
    </location>
</feature>
<sequence length="859" mass="90293">MTTTIEAARPDSRFAAPVLECRNIGKEFPGVVALSDVSLSIRPGEIHAFLGQNGAGKSTLVKVLTGVYEADRGEILVEGRPVQFRDPRDAEANGIAIVHQDQPLVAQLDVTRNVFLGREITRAGGVLDLTAMRAKTADALRKVGATFDADTLVAELSVAQRELAAIAAALVRKPHILILDEPTASLSDNEAELLFGIVRGLRDAGVTIIYISHYLDEVLDLVDRVTVLRDGKLVGTMDVGDTSRAGIVQMMVGRDIEQLYPKEAIPIGEPLLEVRGLVQGHMLRGVDLDVRRGEIFGIAGLMGAGRTELALSLIGALPRSAGTVTLGGRQSNPASPRAAKQQGFALIPEDRRHEGLVTDMTVRENLTLPELSRFSRVGIIRFRSERAAATSLVERLRIQPPNLNQLTRNLSGGNQQKIVIGRWLAGDAEVFLFDEPTTGVDVGSKVEIYKQMVELARRGAAVIFISSDFEEIAGMSDRIAVMHKGRINKLFQPGEATSETLLYWASGSGEGVNPDADTKVSLADDADSQMPSGTAVASAAEAAPPSVWARWGTIGGMVVVLALITILAPQFLSLNNIFDVLKQGSVLAFIALGLTVVLIAGGFDMSAGAVSQFTTNLAAGTMIAGMGSAAAIGLGALVGLLAGAINAALVLVFGMPAFVATLGAMFVAMGATLLYNGGQALTLSNQPGFFFIGQGYVGPVPFVFMLLLIATGVLHFVLKHTRLGLRMYAVGQNLVAAELRGIGRARYATASFMIGGLVLGLAGVVLASYAYGASALATGIDFLISALAAAFLGSTFNRAGELNVIGTVIAALFLASLSNGLILIGISSQALPGIQGLVLILSIALGVIHKRGIGQVLIF</sequence>
<keyword evidence="6" id="KW-0762">Sugar transport</keyword>
<dbReference type="RefSeq" id="WP_209336037.1">
    <property type="nucleotide sequence ID" value="NZ_JAGIYY010000005.1"/>
</dbReference>
<feature type="domain" description="ABC transporter" evidence="15">
    <location>
        <begin position="19"/>
        <end position="255"/>
    </location>
</feature>
<evidence type="ECO:0000256" key="6">
    <source>
        <dbReference type="ARBA" id="ARBA00022597"/>
    </source>
</evidence>
<dbReference type="GO" id="GO:0016887">
    <property type="term" value="F:ATP hydrolysis activity"/>
    <property type="evidence" value="ECO:0007669"/>
    <property type="project" value="InterPro"/>
</dbReference>
<accession>A0A8J7UKL0</accession>
<feature type="transmembrane region" description="Helical" evidence="14">
    <location>
        <begin position="695"/>
        <end position="718"/>
    </location>
</feature>
<evidence type="ECO:0000256" key="11">
    <source>
        <dbReference type="ARBA" id="ARBA00022967"/>
    </source>
</evidence>
<dbReference type="FunFam" id="3.40.50.300:FF:000127">
    <property type="entry name" value="Ribose import ATP-binding protein RbsA"/>
    <property type="match status" value="1"/>
</dbReference>
<dbReference type="PANTHER" id="PTHR43790:SF3">
    <property type="entry name" value="D-ALLOSE IMPORT ATP-BINDING PROTEIN ALSA-RELATED"/>
    <property type="match status" value="1"/>
</dbReference>
<keyword evidence="10 16" id="KW-0067">ATP-binding</keyword>
<comment type="caution">
    <text evidence="16">The sequence shown here is derived from an EMBL/GenBank/DDBJ whole genome shotgun (WGS) entry which is preliminary data.</text>
</comment>
<dbReference type="InterPro" id="IPR001851">
    <property type="entry name" value="ABC_transp_permease"/>
</dbReference>
<dbReference type="GO" id="GO:0005886">
    <property type="term" value="C:plasma membrane"/>
    <property type="evidence" value="ECO:0007669"/>
    <property type="project" value="UniProtKB-SubCell"/>
</dbReference>
<keyword evidence="5" id="KW-1003">Cell membrane</keyword>
<keyword evidence="8" id="KW-0677">Repeat</keyword>
<feature type="transmembrane region" description="Helical" evidence="14">
    <location>
        <begin position="623"/>
        <end position="642"/>
    </location>
</feature>
<gene>
    <name evidence="16" type="ORF">J5Y06_15165</name>
</gene>
<evidence type="ECO:0000256" key="9">
    <source>
        <dbReference type="ARBA" id="ARBA00022741"/>
    </source>
</evidence>
<dbReference type="CDD" id="cd06579">
    <property type="entry name" value="TM_PBP1_transp_AraH_like"/>
    <property type="match status" value="1"/>
</dbReference>
<keyword evidence="9" id="KW-0547">Nucleotide-binding</keyword>
<dbReference type="InterPro" id="IPR050107">
    <property type="entry name" value="ABC_carbohydrate_import_ATPase"/>
</dbReference>
<feature type="transmembrane region" description="Helical" evidence="14">
    <location>
        <begin position="584"/>
        <end position="603"/>
    </location>
</feature>
<feature type="transmembrane region" description="Helical" evidence="14">
    <location>
        <begin position="773"/>
        <end position="792"/>
    </location>
</feature>
<organism evidence="16 17">
    <name type="scientific">Tianweitania sediminis</name>
    <dbReference type="NCBI Taxonomy" id="1502156"/>
    <lineage>
        <taxon>Bacteria</taxon>
        <taxon>Pseudomonadati</taxon>
        <taxon>Pseudomonadota</taxon>
        <taxon>Alphaproteobacteria</taxon>
        <taxon>Hyphomicrobiales</taxon>
        <taxon>Phyllobacteriaceae</taxon>
        <taxon>Tianweitania</taxon>
    </lineage>
</organism>
<evidence type="ECO:0000256" key="2">
    <source>
        <dbReference type="ARBA" id="ARBA00004651"/>
    </source>
</evidence>
<evidence type="ECO:0000256" key="10">
    <source>
        <dbReference type="ARBA" id="ARBA00022840"/>
    </source>
</evidence>
<protein>
    <submittedName>
        <fullName evidence="16">ATP-binding cassette domain-containing protein</fullName>
    </submittedName>
</protein>
<dbReference type="GO" id="GO:0022857">
    <property type="term" value="F:transmembrane transporter activity"/>
    <property type="evidence" value="ECO:0007669"/>
    <property type="project" value="InterPro"/>
</dbReference>
<dbReference type="PANTHER" id="PTHR43790">
    <property type="entry name" value="CARBOHYDRATE TRANSPORT ATP-BINDING PROTEIN MG119-RELATED"/>
    <property type="match status" value="1"/>
</dbReference>
<feature type="domain" description="ABC transporter" evidence="15">
    <location>
        <begin position="267"/>
        <end position="509"/>
    </location>
</feature>
<dbReference type="Gene3D" id="3.40.50.300">
    <property type="entry name" value="P-loop containing nucleotide triphosphate hydrolases"/>
    <property type="match status" value="2"/>
</dbReference>
<dbReference type="Pfam" id="PF00005">
    <property type="entry name" value="ABC_tran"/>
    <property type="match status" value="2"/>
</dbReference>
<evidence type="ECO:0000256" key="5">
    <source>
        <dbReference type="ARBA" id="ARBA00022475"/>
    </source>
</evidence>
<dbReference type="SMART" id="SM00382">
    <property type="entry name" value="AAA"/>
    <property type="match status" value="2"/>
</dbReference>
<keyword evidence="7 14" id="KW-0812">Transmembrane</keyword>
<evidence type="ECO:0000256" key="1">
    <source>
        <dbReference type="ARBA" id="ARBA00004202"/>
    </source>
</evidence>
<feature type="transmembrane region" description="Helical" evidence="14">
    <location>
        <begin position="804"/>
        <end position="824"/>
    </location>
</feature>
<evidence type="ECO:0000256" key="13">
    <source>
        <dbReference type="ARBA" id="ARBA00023136"/>
    </source>
</evidence>
<evidence type="ECO:0000256" key="14">
    <source>
        <dbReference type="SAM" id="Phobius"/>
    </source>
</evidence>
<evidence type="ECO:0000256" key="3">
    <source>
        <dbReference type="ARBA" id="ARBA00005417"/>
    </source>
</evidence>
<comment type="subcellular location">
    <subcellularLocation>
        <location evidence="2">Cell membrane</location>
        <topology evidence="2">Multi-pass membrane protein</topology>
    </subcellularLocation>
    <subcellularLocation>
        <location evidence="1">Cell membrane</location>
        <topology evidence="1">Peripheral membrane protein</topology>
    </subcellularLocation>
</comment>